<proteinExistence type="predicted"/>
<protein>
    <submittedName>
        <fullName evidence="1">Uncharacterized protein</fullName>
    </submittedName>
</protein>
<gene>
    <name evidence="1" type="ORF">D0817_20170</name>
</gene>
<evidence type="ECO:0000313" key="2">
    <source>
        <dbReference type="Proteomes" id="UP000288102"/>
    </source>
</evidence>
<keyword evidence="2" id="KW-1185">Reference proteome</keyword>
<dbReference type="AlphaFoldDB" id="A0A434A2Q0"/>
<accession>A0A434A2Q0</accession>
<dbReference type="Proteomes" id="UP000288102">
    <property type="component" value="Unassembled WGS sequence"/>
</dbReference>
<sequence length="112" mass="13007">MKIVKHKLKVYHGYLVVIISKDLNKVANKYNFPDASKYAAFTFEKCVDNVDSFYIVLDEKNIQYDIIAHEVVHLVNYIFDSHGCQLDSKNDEPQAYLTGYIFNKILKTIKKA</sequence>
<name>A0A434A2Q0_9FLAO</name>
<reference evidence="2" key="1">
    <citation type="journal article" date="2019" name="Syst. Appl. Microbiol.">
        <title>Flavobacterium circumlabens sp. nov. and Flavobacterium cupreum sp. nov., two psychrotrophic species isolated from Antarctic environmental samples.</title>
        <authorList>
            <person name="Kralova S."/>
            <person name="Busse H.-J."/>
            <person name="Svec P."/>
            <person name="Maslanova I."/>
            <person name="Stankova E."/>
            <person name="Bartak M."/>
            <person name="Sedlacek I."/>
        </authorList>
    </citation>
    <scope>NUCLEOTIDE SEQUENCE [LARGE SCALE GENOMIC DNA]</scope>
    <source>
        <strain evidence="2">CCM 8825</strain>
    </source>
</reference>
<organism evidence="1 2">
    <name type="scientific">Flavobacterium cupreum</name>
    <dbReference type="NCBI Taxonomy" id="2133766"/>
    <lineage>
        <taxon>Bacteria</taxon>
        <taxon>Pseudomonadati</taxon>
        <taxon>Bacteroidota</taxon>
        <taxon>Flavobacteriia</taxon>
        <taxon>Flavobacteriales</taxon>
        <taxon>Flavobacteriaceae</taxon>
        <taxon>Flavobacterium</taxon>
    </lineage>
</organism>
<dbReference type="EMBL" id="QWDM01000015">
    <property type="protein sequence ID" value="RUT68678.1"/>
    <property type="molecule type" value="Genomic_DNA"/>
</dbReference>
<comment type="caution">
    <text evidence="1">The sequence shown here is derived from an EMBL/GenBank/DDBJ whole genome shotgun (WGS) entry which is preliminary data.</text>
</comment>
<evidence type="ECO:0000313" key="1">
    <source>
        <dbReference type="EMBL" id="RUT68678.1"/>
    </source>
</evidence>
<dbReference type="OrthoDB" id="1264555at2"/>
<dbReference type="RefSeq" id="WP_127340118.1">
    <property type="nucleotide sequence ID" value="NZ_QWDM01000015.1"/>
</dbReference>